<dbReference type="AlphaFoldDB" id="A0A2P8G7M9"/>
<dbReference type="EMBL" id="PYGK01000006">
    <property type="protein sequence ID" value="PSL29875.1"/>
    <property type="molecule type" value="Genomic_DNA"/>
</dbReference>
<feature type="transmembrane region" description="Helical" evidence="1">
    <location>
        <begin position="29"/>
        <end position="45"/>
    </location>
</feature>
<keyword evidence="1" id="KW-0812">Transmembrane</keyword>
<accession>A0A2P8G7M9</accession>
<sequence length="57" mass="6933">MGHFYVNHTYNIERYIVGELSRVIGCKKVSFFIQYFYLFVYLTVVSRQKRNNSWFAV</sequence>
<reference evidence="2 3" key="1">
    <citation type="submission" date="2018-03" db="EMBL/GenBank/DDBJ databases">
        <title>Genomic Encyclopedia of Archaeal and Bacterial Type Strains, Phase II (KMG-II): from individual species to whole genera.</title>
        <authorList>
            <person name="Goeker M."/>
        </authorList>
    </citation>
    <scope>NUCLEOTIDE SEQUENCE [LARGE SCALE GENOMIC DNA]</scope>
    <source>
        <strain evidence="2 3">DSM 18107</strain>
    </source>
</reference>
<gene>
    <name evidence="2" type="ORF">CLV42_106210</name>
</gene>
<name>A0A2P8G7M9_9BACT</name>
<evidence type="ECO:0000313" key="3">
    <source>
        <dbReference type="Proteomes" id="UP000240978"/>
    </source>
</evidence>
<evidence type="ECO:0000256" key="1">
    <source>
        <dbReference type="SAM" id="Phobius"/>
    </source>
</evidence>
<protein>
    <submittedName>
        <fullName evidence="2">Uncharacterized protein</fullName>
    </submittedName>
</protein>
<keyword evidence="3" id="KW-1185">Reference proteome</keyword>
<keyword evidence="1" id="KW-1133">Transmembrane helix</keyword>
<organism evidence="2 3">
    <name type="scientific">Chitinophaga ginsengisoli</name>
    <dbReference type="NCBI Taxonomy" id="363837"/>
    <lineage>
        <taxon>Bacteria</taxon>
        <taxon>Pseudomonadati</taxon>
        <taxon>Bacteroidota</taxon>
        <taxon>Chitinophagia</taxon>
        <taxon>Chitinophagales</taxon>
        <taxon>Chitinophagaceae</taxon>
        <taxon>Chitinophaga</taxon>
    </lineage>
</organism>
<proteinExistence type="predicted"/>
<comment type="caution">
    <text evidence="2">The sequence shown here is derived from an EMBL/GenBank/DDBJ whole genome shotgun (WGS) entry which is preliminary data.</text>
</comment>
<dbReference type="Proteomes" id="UP000240978">
    <property type="component" value="Unassembled WGS sequence"/>
</dbReference>
<evidence type="ECO:0000313" key="2">
    <source>
        <dbReference type="EMBL" id="PSL29875.1"/>
    </source>
</evidence>
<keyword evidence="1" id="KW-0472">Membrane</keyword>